<evidence type="ECO:0000313" key="3">
    <source>
        <dbReference type="Proteomes" id="UP000298663"/>
    </source>
</evidence>
<evidence type="ECO:0000313" key="2">
    <source>
        <dbReference type="EMBL" id="TKR86442.1"/>
    </source>
</evidence>
<dbReference type="EMBL" id="AZBU02000003">
    <property type="protein sequence ID" value="TKR86442.1"/>
    <property type="molecule type" value="Genomic_DNA"/>
</dbReference>
<reference evidence="2 3" key="2">
    <citation type="journal article" date="2019" name="G3 (Bethesda)">
        <title>Hybrid Assembly of the Genome of the Entomopathogenic Nematode Steinernema carpocapsae Identifies the X-Chromosome.</title>
        <authorList>
            <person name="Serra L."/>
            <person name="Macchietto M."/>
            <person name="Macias-Munoz A."/>
            <person name="McGill C.J."/>
            <person name="Rodriguez I.M."/>
            <person name="Rodriguez B."/>
            <person name="Murad R."/>
            <person name="Mortazavi A."/>
        </authorList>
    </citation>
    <scope>NUCLEOTIDE SEQUENCE [LARGE SCALE GENOMIC DNA]</scope>
    <source>
        <strain evidence="2 3">ALL</strain>
    </source>
</reference>
<sequence>MCYFYCYLFTVFQKNGVARKPFRDRRRPQTRNVDFGDRKVAEIPVGLSPTHCPTLPRDWRDQGPSKKRKTAHCKNSNAEKEGETD</sequence>
<reference evidence="2 3" key="1">
    <citation type="journal article" date="2015" name="Genome Biol.">
        <title>Comparative genomics of Steinernema reveals deeply conserved gene regulatory networks.</title>
        <authorList>
            <person name="Dillman A.R."/>
            <person name="Macchietto M."/>
            <person name="Porter C.F."/>
            <person name="Rogers A."/>
            <person name="Williams B."/>
            <person name="Antoshechkin I."/>
            <person name="Lee M.M."/>
            <person name="Goodwin Z."/>
            <person name="Lu X."/>
            <person name="Lewis E.E."/>
            <person name="Goodrich-Blair H."/>
            <person name="Stock S.P."/>
            <person name="Adams B.J."/>
            <person name="Sternberg P.W."/>
            <person name="Mortazavi A."/>
        </authorList>
    </citation>
    <scope>NUCLEOTIDE SEQUENCE [LARGE SCALE GENOMIC DNA]</scope>
    <source>
        <strain evidence="2 3">ALL</strain>
    </source>
</reference>
<keyword evidence="3" id="KW-1185">Reference proteome</keyword>
<name>A0A4U5NT37_STECR</name>
<organism evidence="2 3">
    <name type="scientific">Steinernema carpocapsae</name>
    <name type="common">Entomopathogenic nematode</name>
    <dbReference type="NCBI Taxonomy" id="34508"/>
    <lineage>
        <taxon>Eukaryota</taxon>
        <taxon>Metazoa</taxon>
        <taxon>Ecdysozoa</taxon>
        <taxon>Nematoda</taxon>
        <taxon>Chromadorea</taxon>
        <taxon>Rhabditida</taxon>
        <taxon>Tylenchina</taxon>
        <taxon>Panagrolaimomorpha</taxon>
        <taxon>Strongyloidoidea</taxon>
        <taxon>Steinernematidae</taxon>
        <taxon>Steinernema</taxon>
    </lineage>
</organism>
<proteinExistence type="predicted"/>
<dbReference type="Proteomes" id="UP000298663">
    <property type="component" value="Unassembled WGS sequence"/>
</dbReference>
<evidence type="ECO:0000256" key="1">
    <source>
        <dbReference type="SAM" id="MobiDB-lite"/>
    </source>
</evidence>
<dbReference type="AlphaFoldDB" id="A0A4U5NT37"/>
<gene>
    <name evidence="2" type="ORF">L596_011035</name>
</gene>
<protein>
    <submittedName>
        <fullName evidence="2">Uncharacterized protein</fullName>
    </submittedName>
</protein>
<comment type="caution">
    <text evidence="2">The sequence shown here is derived from an EMBL/GenBank/DDBJ whole genome shotgun (WGS) entry which is preliminary data.</text>
</comment>
<feature type="region of interest" description="Disordered" evidence="1">
    <location>
        <begin position="46"/>
        <end position="85"/>
    </location>
</feature>
<accession>A0A4U5NT37</accession>